<dbReference type="SUPFAM" id="SSF51445">
    <property type="entry name" value="(Trans)glycosidases"/>
    <property type="match status" value="1"/>
</dbReference>
<dbReference type="PANTHER" id="PTHR10353">
    <property type="entry name" value="GLYCOSYL HYDROLASE"/>
    <property type="match status" value="1"/>
</dbReference>
<accession>A0A5J5AE27</accession>
<evidence type="ECO:0000313" key="9">
    <source>
        <dbReference type="Proteomes" id="UP000325577"/>
    </source>
</evidence>
<keyword evidence="3 6" id="KW-0326">Glycosidase</keyword>
<proteinExistence type="inferred from homology"/>
<dbReference type="PROSITE" id="PS00572">
    <property type="entry name" value="GLYCOSYL_HYDROL_F1_1"/>
    <property type="match status" value="1"/>
</dbReference>
<comment type="similarity">
    <text evidence="1 5">Belongs to the glycosyl hydrolase 1 family.</text>
</comment>
<evidence type="ECO:0000256" key="1">
    <source>
        <dbReference type="ARBA" id="ARBA00010838"/>
    </source>
</evidence>
<dbReference type="PANTHER" id="PTHR10353:SF237">
    <property type="entry name" value="BETA-GLUCOSIDASE 12-RELATED"/>
    <property type="match status" value="1"/>
</dbReference>
<evidence type="ECO:0000313" key="7">
    <source>
        <dbReference type="EMBL" id="KAA8528122.1"/>
    </source>
</evidence>
<dbReference type="PROSITE" id="PS00653">
    <property type="entry name" value="GLYCOSYL_HYDROL_F1_2"/>
    <property type="match status" value="1"/>
</dbReference>
<dbReference type="OrthoDB" id="65569at2759"/>
<protein>
    <recommendedName>
        <fullName evidence="10">Beta-glucosidase</fullName>
    </recommendedName>
</protein>
<dbReference type="Proteomes" id="UP000325577">
    <property type="component" value="Linkage Group LG21"/>
</dbReference>
<sequence length="549" mass="62287">MFSCPLLLYIKPQLLPPFIAIELVIKPTLVMEITGHLLLVLLLLTNALTISSLDVPRNYGMHLIDRKSEPSSPISGINALNRSSFPQGFVFGAASSSYQIEGGIEDRGRNIWDTFTHKYPEKIVDHSNGDVAIDSYHRYKEDVGLIKGIGFDVYRFSISWSRVLPGGKLSAGVSEKGIQYYKNLINELKAKHIKPYVTLFHWDLPQPLEDEYGGFLSPKIVDDFRDYAELCFKTFGDDVKNWATFNEPWSFSNFGYAAGYLAPGRCSSWLNNNCTGGDSGTEPYLVTHYQLLAHAAAVQLYKQKYQSSQKGIIGIVLVSSWIVPFSTSAADYRASRRALDFQLGWFMGPIVFGEYPATMRALVRKRLPKFSKIESDLLKGSFDFVGINYYTASYAQHAMLSQTQHPSYTTDSRVTLTTQRNGTILGAPAGVYPIGIWRLLLYVKHHYNNPLIIITENGIGETNNSTLTPEEAIRDNFRINYYYRHIQYVQRAIRDGVNLAGYIAWSILDNFEWSQGYTVRFGINYVDYNNGLKRIPKLSAKWFQKFLQK</sequence>
<dbReference type="Pfam" id="PF00232">
    <property type="entry name" value="Glyco_hydro_1"/>
    <property type="match status" value="1"/>
</dbReference>
<dbReference type="Gene3D" id="3.20.20.80">
    <property type="entry name" value="Glycosidases"/>
    <property type="match status" value="1"/>
</dbReference>
<gene>
    <name evidence="7" type="ORF">F0562_035009</name>
    <name evidence="8" type="ORF">F0562_035625</name>
</gene>
<evidence type="ECO:0000256" key="4">
    <source>
        <dbReference type="PROSITE-ProRule" id="PRU10055"/>
    </source>
</evidence>
<reference evidence="7 9" key="1">
    <citation type="submission" date="2019-09" db="EMBL/GenBank/DDBJ databases">
        <title>A chromosome-level genome assembly of the Chinese tupelo Nyssa sinensis.</title>
        <authorList>
            <person name="Yang X."/>
            <person name="Kang M."/>
            <person name="Yang Y."/>
            <person name="Xiong H."/>
            <person name="Wang M."/>
            <person name="Zhang Z."/>
            <person name="Wang Z."/>
            <person name="Wu H."/>
            <person name="Ma T."/>
            <person name="Liu J."/>
            <person name="Xi Z."/>
        </authorList>
    </citation>
    <scope>NUCLEOTIDE SEQUENCE [LARGE SCALE GENOMIC DNA]</scope>
    <source>
        <strain evidence="7">J267</strain>
        <tissue evidence="7">Leaf</tissue>
    </source>
</reference>
<keyword evidence="2 6" id="KW-0378">Hydrolase</keyword>
<dbReference type="InterPro" id="IPR018120">
    <property type="entry name" value="Glyco_hydro_1_AS"/>
</dbReference>
<dbReference type="GO" id="GO:0008422">
    <property type="term" value="F:beta-glucosidase activity"/>
    <property type="evidence" value="ECO:0007669"/>
    <property type="project" value="TreeGrafter"/>
</dbReference>
<dbReference type="EMBL" id="CM018045">
    <property type="protein sequence ID" value="KAA8528124.1"/>
    <property type="molecule type" value="Genomic_DNA"/>
</dbReference>
<dbReference type="InterPro" id="IPR001360">
    <property type="entry name" value="Glyco_hydro_1"/>
</dbReference>
<name>A0A5J5AE27_9ASTE</name>
<dbReference type="EMBL" id="CM018045">
    <property type="protein sequence ID" value="KAA8528122.1"/>
    <property type="molecule type" value="Genomic_DNA"/>
</dbReference>
<dbReference type="GO" id="GO:0005975">
    <property type="term" value="P:carbohydrate metabolic process"/>
    <property type="evidence" value="ECO:0007669"/>
    <property type="project" value="InterPro"/>
</dbReference>
<evidence type="ECO:0000313" key="8">
    <source>
        <dbReference type="EMBL" id="KAA8528124.1"/>
    </source>
</evidence>
<dbReference type="InterPro" id="IPR033132">
    <property type="entry name" value="GH_1_N_CS"/>
</dbReference>
<evidence type="ECO:0000256" key="5">
    <source>
        <dbReference type="RuleBase" id="RU003690"/>
    </source>
</evidence>
<organism evidence="7 9">
    <name type="scientific">Nyssa sinensis</name>
    <dbReference type="NCBI Taxonomy" id="561372"/>
    <lineage>
        <taxon>Eukaryota</taxon>
        <taxon>Viridiplantae</taxon>
        <taxon>Streptophyta</taxon>
        <taxon>Embryophyta</taxon>
        <taxon>Tracheophyta</taxon>
        <taxon>Spermatophyta</taxon>
        <taxon>Magnoliopsida</taxon>
        <taxon>eudicotyledons</taxon>
        <taxon>Gunneridae</taxon>
        <taxon>Pentapetalae</taxon>
        <taxon>asterids</taxon>
        <taxon>Cornales</taxon>
        <taxon>Nyssaceae</taxon>
        <taxon>Nyssa</taxon>
    </lineage>
</organism>
<keyword evidence="9" id="KW-1185">Reference proteome</keyword>
<evidence type="ECO:0000256" key="3">
    <source>
        <dbReference type="ARBA" id="ARBA00023295"/>
    </source>
</evidence>
<dbReference type="FunFam" id="3.20.20.80:FF:000020">
    <property type="entry name" value="Beta-glucosidase 12"/>
    <property type="match status" value="1"/>
</dbReference>
<dbReference type="AlphaFoldDB" id="A0A5J5AE27"/>
<dbReference type="PRINTS" id="PR00131">
    <property type="entry name" value="GLHYDRLASE1"/>
</dbReference>
<feature type="active site" description="Nucleophile" evidence="4">
    <location>
        <position position="456"/>
    </location>
</feature>
<dbReference type="InterPro" id="IPR017853">
    <property type="entry name" value="GH"/>
</dbReference>
<evidence type="ECO:0008006" key="10">
    <source>
        <dbReference type="Google" id="ProtNLM"/>
    </source>
</evidence>
<evidence type="ECO:0000256" key="2">
    <source>
        <dbReference type="ARBA" id="ARBA00022801"/>
    </source>
</evidence>
<evidence type="ECO:0000256" key="6">
    <source>
        <dbReference type="RuleBase" id="RU004468"/>
    </source>
</evidence>